<dbReference type="GO" id="GO:0003712">
    <property type="term" value="F:transcription coregulator activity"/>
    <property type="evidence" value="ECO:0007669"/>
    <property type="project" value="UniProtKB-UniRule"/>
</dbReference>
<dbReference type="InterPro" id="IPR055122">
    <property type="entry name" value="Med14_N"/>
</dbReference>
<comment type="subcellular location">
    <subcellularLocation>
        <location evidence="1 9">Nucleus</location>
    </subcellularLocation>
</comment>
<evidence type="ECO:0000256" key="5">
    <source>
        <dbReference type="ARBA" id="ARBA00023159"/>
    </source>
</evidence>
<dbReference type="PANTHER" id="PTHR12809">
    <property type="entry name" value="MEDIATOR COMPLEX SUBUNIT"/>
    <property type="match status" value="1"/>
</dbReference>
<evidence type="ECO:0000256" key="10">
    <source>
        <dbReference type="SAM" id="MobiDB-lite"/>
    </source>
</evidence>
<reference evidence="12" key="1">
    <citation type="journal article" date="2020" name="Fungal Divers.">
        <title>Resolving the Mortierellaceae phylogeny through synthesis of multi-gene phylogenetics and phylogenomics.</title>
        <authorList>
            <person name="Vandepol N."/>
            <person name="Liber J."/>
            <person name="Desiro A."/>
            <person name="Na H."/>
            <person name="Kennedy M."/>
            <person name="Barry K."/>
            <person name="Grigoriev I.V."/>
            <person name="Miller A.N."/>
            <person name="O'Donnell K."/>
            <person name="Stajich J.E."/>
            <person name="Bonito G."/>
        </authorList>
    </citation>
    <scope>NUCLEOTIDE SEQUENCE</scope>
    <source>
        <strain evidence="12">NVP1</strain>
    </source>
</reference>
<evidence type="ECO:0000313" key="13">
    <source>
        <dbReference type="Proteomes" id="UP000696485"/>
    </source>
</evidence>
<keyword evidence="6 9" id="KW-0804">Transcription</keyword>
<accession>A0A9P5SFD3</accession>
<protein>
    <recommendedName>
        <fullName evidence="3 9">Mediator of RNA polymerase II transcription subunit 14</fullName>
    </recommendedName>
    <alternativeName>
        <fullName evidence="8 9">Mediator complex subunit 14</fullName>
    </alternativeName>
</protein>
<organism evidence="12 13">
    <name type="scientific">Podila minutissima</name>
    <dbReference type="NCBI Taxonomy" id="64525"/>
    <lineage>
        <taxon>Eukaryota</taxon>
        <taxon>Fungi</taxon>
        <taxon>Fungi incertae sedis</taxon>
        <taxon>Mucoromycota</taxon>
        <taxon>Mortierellomycotina</taxon>
        <taxon>Mortierellomycetes</taxon>
        <taxon>Mortierellales</taxon>
        <taxon>Mortierellaceae</taxon>
        <taxon>Podila</taxon>
    </lineage>
</organism>
<feature type="domain" description="Mediator complex subunit MED14 N-terminal" evidence="11">
    <location>
        <begin position="81"/>
        <end position="268"/>
    </location>
</feature>
<evidence type="ECO:0000256" key="6">
    <source>
        <dbReference type="ARBA" id="ARBA00023163"/>
    </source>
</evidence>
<evidence type="ECO:0000259" key="11">
    <source>
        <dbReference type="Pfam" id="PF08638"/>
    </source>
</evidence>
<evidence type="ECO:0000313" key="12">
    <source>
        <dbReference type="EMBL" id="KAF9324896.1"/>
    </source>
</evidence>
<dbReference type="Pfam" id="PF08638">
    <property type="entry name" value="Med14"/>
    <property type="match status" value="1"/>
</dbReference>
<keyword evidence="4 9" id="KW-0805">Transcription regulation</keyword>
<evidence type="ECO:0000256" key="9">
    <source>
        <dbReference type="RuleBase" id="RU365082"/>
    </source>
</evidence>
<keyword evidence="13" id="KW-1185">Reference proteome</keyword>
<dbReference type="GO" id="GO:0070847">
    <property type="term" value="C:core mediator complex"/>
    <property type="evidence" value="ECO:0007669"/>
    <property type="project" value="TreeGrafter"/>
</dbReference>
<proteinExistence type="inferred from homology"/>
<dbReference type="InterPro" id="IPR013947">
    <property type="entry name" value="Mediator_Med14"/>
</dbReference>
<dbReference type="GO" id="GO:0016592">
    <property type="term" value="C:mediator complex"/>
    <property type="evidence" value="ECO:0007669"/>
    <property type="project" value="UniProtKB-UniRule"/>
</dbReference>
<comment type="subunit">
    <text evidence="9">Component of the Mediator complex.</text>
</comment>
<feature type="compositionally biased region" description="Polar residues" evidence="10">
    <location>
        <begin position="39"/>
        <end position="51"/>
    </location>
</feature>
<evidence type="ECO:0000256" key="4">
    <source>
        <dbReference type="ARBA" id="ARBA00023015"/>
    </source>
</evidence>
<gene>
    <name evidence="12" type="primary">RGR1</name>
    <name evidence="12" type="ORF">BG006_000139</name>
</gene>
<comment type="caution">
    <text evidence="12">The sequence shown here is derived from an EMBL/GenBank/DDBJ whole genome shotgun (WGS) entry which is preliminary data.</text>
</comment>
<name>A0A9P5SFD3_9FUNG</name>
<dbReference type="GO" id="GO:0006357">
    <property type="term" value="P:regulation of transcription by RNA polymerase II"/>
    <property type="evidence" value="ECO:0007669"/>
    <property type="project" value="InterPro"/>
</dbReference>
<feature type="region of interest" description="Disordered" evidence="10">
    <location>
        <begin position="796"/>
        <end position="819"/>
    </location>
</feature>
<evidence type="ECO:0000256" key="7">
    <source>
        <dbReference type="ARBA" id="ARBA00023242"/>
    </source>
</evidence>
<comment type="function">
    <text evidence="9">Component of the Mediator complex, a coactivator involved in the regulated transcription of nearly all RNA polymerase II-dependent genes. Mediator functions as a bridge to convey information from gene-specific regulatory proteins to the basal RNA polymerase II transcription machinery. Mediator is recruited to promoters by direct interactions with regulatory proteins and serves as a scaffold for the assembly of a functional preinitiation complex with RNA polymerase II and the general transcription factors.</text>
</comment>
<evidence type="ECO:0000256" key="2">
    <source>
        <dbReference type="ARBA" id="ARBA00007813"/>
    </source>
</evidence>
<feature type="region of interest" description="Disordered" evidence="10">
    <location>
        <begin position="26"/>
        <end position="51"/>
    </location>
</feature>
<dbReference type="AlphaFoldDB" id="A0A9P5SFD3"/>
<keyword evidence="7 9" id="KW-0539">Nucleus</keyword>
<dbReference type="EMBL" id="JAAAUY010001010">
    <property type="protein sequence ID" value="KAF9324896.1"/>
    <property type="molecule type" value="Genomic_DNA"/>
</dbReference>
<keyword evidence="5 9" id="KW-0010">Activator</keyword>
<sequence>MHARSQSMNGIHHDTVISPEVKLEQPNGTVKGHAHSHSHNLQPSSLSVSRPSNMPPAFTITTATEPPSPAPPVLPQNMNGMVSLGAIIHRMTNEAFADLSNTSEILPSMQDPQKKHTLLDFTLSKREQFIKLLVLTKWAKSATKVQQCQNIIGFLQHENELFARAVGGLFETYKTFGRARVRNYDIPTAIDVLTTGSYQRLPTSIKHTYVGEEKPSRAEIAAALEKLDDVIRMRLLCDELVPPGMKYTIAKGKAKFVVPKEFEVTLTIPGPGSPEDIPWRIVGLKLLVKPVGGSFQGLEISLHEHQMRNIMMAVQRELEAGSTPIHLEGAPSPATPRVPANQALLRLYDYLHTMAQHLQLELVHTQAIALIQSGWTDRLRLNTNQGSVRLVYWLTGHSPQSGLVQPVVPAPKRRSSSLHSAQAKEQASLQEHYLEFRIEEQPKAVQQIPEGLAGALVDPKLLGYPKSQIRVVWSQVVKGFVSQEEADTVLDMDPSNLNTERLILRAVNMHAGQVMQGFYDRLWTYIDNLKGPGQEGGYFLKEDVKLESVETEDPSSSSALSAGPQALLVRLKGDRWIRIRIDVRSGRVVVQEVGKTGDFDDPVISAFQSRLNENANNIVESLINLRFSMSIVELESVGIQLGLQPSKPLALSKQDMEQFGEGTQQLLYLQYPQHPRHYLVVGVVAHKFCVWLLEVTPMEKEIQGVWLTLKSIVPVYWQSLREKLNRDEDETMSRRMSSKRKSVQFDVMYEEDDEPSQDEELTIDQELLTKLEALCRVRICHNEVKQQMKEHGIQFRHLPSSRIKDEASPRSNTESSESLLNNVPLLRLDPNSISPGSTEGTFQAVGAKLTGWWDSQRETCNIVIQAKFFPDVIPPNMDSGPLSASEHYYSKTNTLSFTYKTRGSFIQQFKQDWETIVRMLRVIRQLHAPTITNPHIKLEICHLHQVQLQYFGRYSINIKWVAAQIAEKRSSSGTVIPSAPRFKLGRYELLFGEVKPQQKETPTKAGDGTDLFVNPHRRIKYFLQDMFNREADLHSLMNTIIQTCSILEVLDRLEHSVKEDATGTKMLSVVPRSAHHLRVVYGSKYALDIRAFSRTHLSIFDASFPSESFGSSLPPPPAPSTAPALLTPPGRVIPPTTRGHLNYAAIINLQGVIGAIDVDKDDEEYIRSTMITPSPASQAPTPAPTLSTAAIIAAAKSNLKKEASPMVSLAAATALHNAIDPRDEPYEIMPMPNGVICSRSASGRVMYRIAKHIDSLVPL</sequence>
<evidence type="ECO:0000256" key="1">
    <source>
        <dbReference type="ARBA" id="ARBA00004123"/>
    </source>
</evidence>
<evidence type="ECO:0000256" key="3">
    <source>
        <dbReference type="ARBA" id="ARBA00019619"/>
    </source>
</evidence>
<comment type="similarity">
    <text evidence="2 9">Belongs to the Mediator complex subunit 14 family.</text>
</comment>
<dbReference type="Proteomes" id="UP000696485">
    <property type="component" value="Unassembled WGS sequence"/>
</dbReference>
<evidence type="ECO:0000256" key="8">
    <source>
        <dbReference type="ARBA" id="ARBA00032007"/>
    </source>
</evidence>
<dbReference type="PANTHER" id="PTHR12809:SF2">
    <property type="entry name" value="MEDIATOR OF RNA POLYMERASE II TRANSCRIPTION SUBUNIT 14"/>
    <property type="match status" value="1"/>
</dbReference>